<dbReference type="Gene3D" id="3.30.200.20">
    <property type="entry name" value="Phosphorylase Kinase, domain 1"/>
    <property type="match status" value="1"/>
</dbReference>
<dbReference type="GO" id="GO:0045719">
    <property type="term" value="P:negative regulation of glycogen biosynthetic process"/>
    <property type="evidence" value="ECO:0007669"/>
    <property type="project" value="TreeGrafter"/>
</dbReference>
<dbReference type="GO" id="GO:0005634">
    <property type="term" value="C:nucleus"/>
    <property type="evidence" value="ECO:0007669"/>
    <property type="project" value="TreeGrafter"/>
</dbReference>
<dbReference type="GO" id="GO:0005524">
    <property type="term" value="F:ATP binding"/>
    <property type="evidence" value="ECO:0007669"/>
    <property type="project" value="UniProtKB-UniRule"/>
</dbReference>
<feature type="compositionally biased region" description="Polar residues" evidence="4">
    <location>
        <begin position="52"/>
        <end position="62"/>
    </location>
</feature>
<feature type="compositionally biased region" description="Low complexity" evidence="4">
    <location>
        <begin position="151"/>
        <end position="160"/>
    </location>
</feature>
<evidence type="ECO:0000313" key="7">
    <source>
        <dbReference type="Proteomes" id="UP000320333"/>
    </source>
</evidence>
<keyword evidence="2 3" id="KW-0067">ATP-binding</keyword>
<feature type="region of interest" description="Disordered" evidence="4">
    <location>
        <begin position="1"/>
        <end position="23"/>
    </location>
</feature>
<dbReference type="GO" id="GO:0035556">
    <property type="term" value="P:intracellular signal transduction"/>
    <property type="evidence" value="ECO:0007669"/>
    <property type="project" value="TreeGrafter"/>
</dbReference>
<feature type="region of interest" description="Disordered" evidence="4">
    <location>
        <begin position="221"/>
        <end position="254"/>
    </location>
</feature>
<dbReference type="SMART" id="SM00220">
    <property type="entry name" value="S_TKc"/>
    <property type="match status" value="1"/>
</dbReference>
<dbReference type="PANTHER" id="PTHR24346:SF72">
    <property type="entry name" value="CAMK PROTEIN KINASE"/>
    <property type="match status" value="1"/>
</dbReference>
<dbReference type="AlphaFoldDB" id="A0A507FQ98"/>
<feature type="binding site" evidence="3">
    <location>
        <position position="383"/>
    </location>
    <ligand>
        <name>ATP</name>
        <dbReference type="ChEBI" id="CHEBI:30616"/>
    </ligand>
</feature>
<dbReference type="InterPro" id="IPR000719">
    <property type="entry name" value="Prot_kinase_dom"/>
</dbReference>
<dbReference type="GO" id="GO:0004674">
    <property type="term" value="F:protein serine/threonine kinase activity"/>
    <property type="evidence" value="ECO:0007669"/>
    <property type="project" value="TreeGrafter"/>
</dbReference>
<dbReference type="InterPro" id="IPR008271">
    <property type="entry name" value="Ser/Thr_kinase_AS"/>
</dbReference>
<feature type="domain" description="Protein kinase" evidence="5">
    <location>
        <begin position="354"/>
        <end position="693"/>
    </location>
</feature>
<feature type="region of interest" description="Disordered" evidence="4">
    <location>
        <begin position="270"/>
        <end position="300"/>
    </location>
</feature>
<feature type="region of interest" description="Disordered" evidence="4">
    <location>
        <begin position="38"/>
        <end position="203"/>
    </location>
</feature>
<proteinExistence type="predicted"/>
<dbReference type="Pfam" id="PF00069">
    <property type="entry name" value="Pkinase"/>
    <property type="match status" value="2"/>
</dbReference>
<dbReference type="Gene3D" id="1.10.510.10">
    <property type="entry name" value="Transferase(Phosphotransferase) domain 1"/>
    <property type="match status" value="1"/>
</dbReference>
<feature type="compositionally biased region" description="Basic and acidic residues" evidence="4">
    <location>
        <begin position="185"/>
        <end position="203"/>
    </location>
</feature>
<evidence type="ECO:0000256" key="2">
    <source>
        <dbReference type="ARBA" id="ARBA00022840"/>
    </source>
</evidence>
<feature type="compositionally biased region" description="Polar residues" evidence="4">
    <location>
        <begin position="117"/>
        <end position="150"/>
    </location>
</feature>
<sequence>MHTKPDSYEVSSLSKATPSRVDSDETINALHAQSKHLTEKLSNSLSQSISSETRVGTDSSVVNFPLTPTRPKLAAIKANKMARPAAESNPRLHKTERSSDPLSKKSRQPSFKGPNESYPNSSSTVESSMANLDINSCSPVSKQKSKNCSSQDAVVTAQAQPVPPPVKFSSNPLKKSMQAFPLQDPLRREKKDAPKRTSSMEKLKAWRASASDFFNAIVKHRSNSSDGIHPTDESTGGEAVEDGAPPQEPKPKKNLFNALNTIGTALMGSGPSGIASSAASSSKQSPMKSDARPEKHLRPQENVARLFQRKVPDEATPKEAQKDRKMDEVTAREIDIAGFLSGSKPLSHKFSQRYKLGEVLGEGAFGFVMTATRVLDGRQVAVKFINIEKIPRELWLPDPRSPIGDRVPAEITILQQLEHPNIIQYIDHVVEPKKYILLITELHGSEWKRVQYSTGPGSSSTLVGDDCGDGPVEKKRAASDSKVQRAANLKTATDQKPHIHKRTSFDLFECIDHHLSEPIARKIFAQIALAVRYLQVKGLVHRDIKDENIVVDSNYTIKIIDFGSAAFIPKSQREYFTQFSGTTLFASPEIVQKKSYRGPEAEMWALGVLLYTMIFGENPFHNEAETAEGSLKMPKGFHLESDKDYHGGKSLLNQLTLTAATDPMFYAPGCRHLIRRMLDYTPESRITIDEVNF</sequence>
<organism evidence="6 7">
    <name type="scientific">Chytriomyces confervae</name>
    <dbReference type="NCBI Taxonomy" id="246404"/>
    <lineage>
        <taxon>Eukaryota</taxon>
        <taxon>Fungi</taxon>
        <taxon>Fungi incertae sedis</taxon>
        <taxon>Chytridiomycota</taxon>
        <taxon>Chytridiomycota incertae sedis</taxon>
        <taxon>Chytridiomycetes</taxon>
        <taxon>Chytridiales</taxon>
        <taxon>Chytriomycetaceae</taxon>
        <taxon>Chytriomyces</taxon>
    </lineage>
</organism>
<dbReference type="PROSITE" id="PS00108">
    <property type="entry name" value="PROTEIN_KINASE_ST"/>
    <property type="match status" value="1"/>
</dbReference>
<evidence type="ECO:0000259" key="5">
    <source>
        <dbReference type="PROSITE" id="PS50011"/>
    </source>
</evidence>
<protein>
    <recommendedName>
        <fullName evidence="5">Protein kinase domain-containing protein</fullName>
    </recommendedName>
</protein>
<dbReference type="InterPro" id="IPR011009">
    <property type="entry name" value="Kinase-like_dom_sf"/>
</dbReference>
<dbReference type="Proteomes" id="UP000320333">
    <property type="component" value="Unassembled WGS sequence"/>
</dbReference>
<reference evidence="6 7" key="1">
    <citation type="journal article" date="2019" name="Sci. Rep.">
        <title>Comparative genomics of chytrid fungi reveal insights into the obligate biotrophic and pathogenic lifestyle of Synchytrium endobioticum.</title>
        <authorList>
            <person name="van de Vossenberg B.T.L.H."/>
            <person name="Warris S."/>
            <person name="Nguyen H.D.T."/>
            <person name="van Gent-Pelzer M.P.E."/>
            <person name="Joly D.L."/>
            <person name="van de Geest H.C."/>
            <person name="Bonants P.J.M."/>
            <person name="Smith D.S."/>
            <person name="Levesque C.A."/>
            <person name="van der Lee T.A.J."/>
        </authorList>
    </citation>
    <scope>NUCLEOTIDE SEQUENCE [LARGE SCALE GENOMIC DNA]</scope>
    <source>
        <strain evidence="6 7">CBS 675.73</strain>
    </source>
</reference>
<gene>
    <name evidence="6" type="ORF">CcCBS67573_g01008</name>
</gene>
<evidence type="ECO:0000313" key="6">
    <source>
        <dbReference type="EMBL" id="TPX77755.1"/>
    </source>
</evidence>
<dbReference type="PANTHER" id="PTHR24346">
    <property type="entry name" value="MAP/MICROTUBULE AFFINITY-REGULATING KINASE"/>
    <property type="match status" value="1"/>
</dbReference>
<evidence type="ECO:0000256" key="3">
    <source>
        <dbReference type="PROSITE-ProRule" id="PRU10141"/>
    </source>
</evidence>
<comment type="caution">
    <text evidence="6">The sequence shown here is derived from an EMBL/GenBank/DDBJ whole genome shotgun (WGS) entry which is preliminary data.</text>
</comment>
<accession>A0A507FQ98</accession>
<keyword evidence="7" id="KW-1185">Reference proteome</keyword>
<dbReference type="SUPFAM" id="SSF56112">
    <property type="entry name" value="Protein kinase-like (PK-like)"/>
    <property type="match status" value="1"/>
</dbReference>
<evidence type="ECO:0000256" key="1">
    <source>
        <dbReference type="ARBA" id="ARBA00022741"/>
    </source>
</evidence>
<keyword evidence="1 3" id="KW-0547">Nucleotide-binding</keyword>
<name>A0A507FQ98_9FUNG</name>
<feature type="compositionally biased region" description="Low complexity" evidence="4">
    <location>
        <begin position="270"/>
        <end position="288"/>
    </location>
</feature>
<dbReference type="InterPro" id="IPR017441">
    <property type="entry name" value="Protein_kinase_ATP_BS"/>
</dbReference>
<dbReference type="PROSITE" id="PS50011">
    <property type="entry name" value="PROTEIN_KINASE_DOM"/>
    <property type="match status" value="1"/>
</dbReference>
<dbReference type="STRING" id="246404.A0A507FQ98"/>
<evidence type="ECO:0000256" key="4">
    <source>
        <dbReference type="SAM" id="MobiDB-lite"/>
    </source>
</evidence>
<feature type="compositionally biased region" description="Low complexity" evidence="4">
    <location>
        <begin position="42"/>
        <end position="51"/>
    </location>
</feature>
<dbReference type="GO" id="GO:0005829">
    <property type="term" value="C:cytosol"/>
    <property type="evidence" value="ECO:0007669"/>
    <property type="project" value="TreeGrafter"/>
</dbReference>
<feature type="compositionally biased region" description="Basic and acidic residues" evidence="4">
    <location>
        <begin position="289"/>
        <end position="299"/>
    </location>
</feature>
<dbReference type="PROSITE" id="PS00107">
    <property type="entry name" value="PROTEIN_KINASE_ATP"/>
    <property type="match status" value="1"/>
</dbReference>
<dbReference type="OrthoDB" id="10252171at2759"/>
<dbReference type="EMBL" id="QEAP01000015">
    <property type="protein sequence ID" value="TPX77755.1"/>
    <property type="molecule type" value="Genomic_DNA"/>
</dbReference>
<feature type="compositionally biased region" description="Basic and acidic residues" evidence="4">
    <location>
        <begin position="93"/>
        <end position="103"/>
    </location>
</feature>